<gene>
    <name evidence="4" type="ORF">LJ725_02845</name>
</gene>
<feature type="domain" description="Core" evidence="3">
    <location>
        <begin position="30"/>
        <end position="131"/>
    </location>
</feature>
<evidence type="ECO:0000313" key="4">
    <source>
        <dbReference type="EMBL" id="MCC8427886.1"/>
    </source>
</evidence>
<dbReference type="InterPro" id="IPR050322">
    <property type="entry name" value="Fe-S_cluster_asmbl/transfer"/>
</dbReference>
<reference evidence="4 5" key="1">
    <citation type="submission" date="2021-11" db="EMBL/GenBank/DDBJ databases">
        <authorList>
            <person name="Lee D.-H."/>
            <person name="Kim S.-B."/>
        </authorList>
    </citation>
    <scope>NUCLEOTIDE SEQUENCE [LARGE SCALE GENOMIC DNA]</scope>
    <source>
        <strain evidence="4 5">KCTC 52223</strain>
    </source>
</reference>
<sequence length="135" mass="14586">MTTTTETPKPAAPAAAPAAPRPRRPRPQLMTVTPLAAERVKALIDGRGKPTAGIRIGVRTKGCSGLSYTLEFADKQEPMDEVIESGGVRLLVDPKASLFLIGTEMDYEEEKLKSGFVFRNPNEKGRCGCGESFHV</sequence>
<dbReference type="PROSITE" id="PS01152">
    <property type="entry name" value="HESB"/>
    <property type="match status" value="1"/>
</dbReference>
<dbReference type="EMBL" id="JAJISD010000001">
    <property type="protein sequence ID" value="MCC8427886.1"/>
    <property type="molecule type" value="Genomic_DNA"/>
</dbReference>
<dbReference type="InterPro" id="IPR035903">
    <property type="entry name" value="HesB-like_dom_sf"/>
</dbReference>
<comment type="similarity">
    <text evidence="1">Belongs to the HesB/IscA family.</text>
</comment>
<dbReference type="SUPFAM" id="SSF89360">
    <property type="entry name" value="HesB-like domain"/>
    <property type="match status" value="1"/>
</dbReference>
<dbReference type="Gene3D" id="2.60.300.12">
    <property type="entry name" value="HesB-like domain"/>
    <property type="match status" value="1"/>
</dbReference>
<organism evidence="4 5">
    <name type="scientific">Reyranella aquatilis</name>
    <dbReference type="NCBI Taxonomy" id="2035356"/>
    <lineage>
        <taxon>Bacteria</taxon>
        <taxon>Pseudomonadati</taxon>
        <taxon>Pseudomonadota</taxon>
        <taxon>Alphaproteobacteria</taxon>
        <taxon>Hyphomicrobiales</taxon>
        <taxon>Reyranellaceae</taxon>
        <taxon>Reyranella</taxon>
    </lineage>
</organism>
<dbReference type="PANTHER" id="PTHR10072">
    <property type="entry name" value="IRON-SULFUR CLUSTER ASSEMBLY PROTEIN"/>
    <property type="match status" value="1"/>
</dbReference>
<dbReference type="InterPro" id="IPR000361">
    <property type="entry name" value="ATAP_core_dom"/>
</dbReference>
<accession>A0ABS8KP84</accession>
<dbReference type="NCBIfam" id="TIGR00049">
    <property type="entry name" value="iron-sulfur cluster assembly accessory protein"/>
    <property type="match status" value="1"/>
</dbReference>
<evidence type="ECO:0000313" key="5">
    <source>
        <dbReference type="Proteomes" id="UP001198862"/>
    </source>
</evidence>
<evidence type="ECO:0000256" key="2">
    <source>
        <dbReference type="SAM" id="MobiDB-lite"/>
    </source>
</evidence>
<proteinExistence type="inferred from homology"/>
<dbReference type="InterPro" id="IPR017870">
    <property type="entry name" value="FeS_cluster_insertion_CS"/>
</dbReference>
<evidence type="ECO:0000259" key="3">
    <source>
        <dbReference type="Pfam" id="PF01521"/>
    </source>
</evidence>
<dbReference type="InterPro" id="IPR016092">
    <property type="entry name" value="ATAP"/>
</dbReference>
<name>A0ABS8KP84_9HYPH</name>
<dbReference type="RefSeq" id="WP_230549097.1">
    <property type="nucleotide sequence ID" value="NZ_JAJISD010000001.1"/>
</dbReference>
<feature type="region of interest" description="Disordered" evidence="2">
    <location>
        <begin position="1"/>
        <end position="28"/>
    </location>
</feature>
<evidence type="ECO:0000256" key="1">
    <source>
        <dbReference type="ARBA" id="ARBA00006718"/>
    </source>
</evidence>
<dbReference type="PANTHER" id="PTHR10072:SF41">
    <property type="entry name" value="IRON-SULFUR CLUSTER ASSEMBLY 1 HOMOLOG, MITOCHONDRIAL"/>
    <property type="match status" value="1"/>
</dbReference>
<dbReference type="Proteomes" id="UP001198862">
    <property type="component" value="Unassembled WGS sequence"/>
</dbReference>
<comment type="caution">
    <text evidence="4">The sequence shown here is derived from an EMBL/GenBank/DDBJ whole genome shotgun (WGS) entry which is preliminary data.</text>
</comment>
<dbReference type="Pfam" id="PF01521">
    <property type="entry name" value="Fe-S_biosyn"/>
    <property type="match status" value="1"/>
</dbReference>
<protein>
    <submittedName>
        <fullName evidence="4">Iron-sulfur cluster assembly accessory protein</fullName>
    </submittedName>
</protein>
<keyword evidence="5" id="KW-1185">Reference proteome</keyword>